<name>A0A0D7BHT7_9AGAR</name>
<proteinExistence type="predicted"/>
<dbReference type="InterPro" id="IPR052988">
    <property type="entry name" value="Oryzine_lactonohydrolase"/>
</dbReference>
<dbReference type="InterPro" id="IPR011042">
    <property type="entry name" value="6-blade_b-propeller_TolB-like"/>
</dbReference>
<feature type="non-terminal residue" evidence="2">
    <location>
        <position position="1"/>
    </location>
</feature>
<accession>A0A0D7BHT7</accession>
<dbReference type="EMBL" id="KN880473">
    <property type="protein sequence ID" value="KIY70133.1"/>
    <property type="molecule type" value="Genomic_DNA"/>
</dbReference>
<dbReference type="OrthoDB" id="423498at2759"/>
<dbReference type="STRING" id="1314674.A0A0D7BHT7"/>
<dbReference type="SUPFAM" id="SSF63829">
    <property type="entry name" value="Calcium-dependent phosphotriesterase"/>
    <property type="match status" value="1"/>
</dbReference>
<keyword evidence="2" id="KW-0378">Hydrolase</keyword>
<reference evidence="2 3" key="1">
    <citation type="journal article" date="2015" name="Fungal Genet. Biol.">
        <title>Evolution of novel wood decay mechanisms in Agaricales revealed by the genome sequences of Fistulina hepatica and Cylindrobasidium torrendii.</title>
        <authorList>
            <person name="Floudas D."/>
            <person name="Held B.W."/>
            <person name="Riley R."/>
            <person name="Nagy L.G."/>
            <person name="Koehler G."/>
            <person name="Ransdell A.S."/>
            <person name="Younus H."/>
            <person name="Chow J."/>
            <person name="Chiniquy J."/>
            <person name="Lipzen A."/>
            <person name="Tritt A."/>
            <person name="Sun H."/>
            <person name="Haridas S."/>
            <person name="LaButti K."/>
            <person name="Ohm R.A."/>
            <person name="Kues U."/>
            <person name="Blanchette R.A."/>
            <person name="Grigoriev I.V."/>
            <person name="Minto R.E."/>
            <person name="Hibbett D.S."/>
        </authorList>
    </citation>
    <scope>NUCLEOTIDE SEQUENCE [LARGE SCALE GENOMIC DNA]</scope>
    <source>
        <strain evidence="2 3">FP15055 ss-10</strain>
    </source>
</reference>
<evidence type="ECO:0000313" key="3">
    <source>
        <dbReference type="Proteomes" id="UP000054007"/>
    </source>
</evidence>
<dbReference type="GO" id="GO:0016787">
    <property type="term" value="F:hydrolase activity"/>
    <property type="evidence" value="ECO:0007669"/>
    <property type="project" value="UniProtKB-KW"/>
</dbReference>
<gene>
    <name evidence="2" type="ORF">CYLTODRAFT_348273</name>
</gene>
<dbReference type="PANTHER" id="PTHR47064">
    <property type="entry name" value="PUTATIVE (AFU_ORTHOLOGUE AFUA_1G08990)-RELATED"/>
    <property type="match status" value="1"/>
</dbReference>
<sequence>LDLPSLSIVGASGPFRSNASTELYNPTNSSPPFFQVFQPSFVTDVLGDAPSFHLIAANDSFAFAHEAGVYNPGTDEFFFSDFAGGPLSMNGWDKNGAISKISIQRAEEALAADPSVTDVNLELDEALQMTNGGTGPYQGEILFVGSGRRADLPSSLVKMNPNPPYEITVLVDNFFGRQFNSLNDVKVHPTSGNIFFTDPPYGYLNGFRPAPLLPYQVYRLDPITHSVRVVEDSTVHPNGLAFSPDGKTAYIADTGSRRGFLGVNQTLPATIYAFDVDEKTESFKNRRVFAYIDMKIPDGLHVDAQGYVYAGTGDGVQVVFDTTGTLIGKFFLGVTSANFGWAGPGRLIIMAETKVYLVRIKSD</sequence>
<dbReference type="Proteomes" id="UP000054007">
    <property type="component" value="Unassembled WGS sequence"/>
</dbReference>
<keyword evidence="3" id="KW-1185">Reference proteome</keyword>
<dbReference type="Gene3D" id="2.120.10.30">
    <property type="entry name" value="TolB, C-terminal domain"/>
    <property type="match status" value="1"/>
</dbReference>
<dbReference type="PANTHER" id="PTHR47064:SF2">
    <property type="entry name" value="SMP-30_GLUCONOLACTONASE_LRE-LIKE REGION DOMAIN-CONTAINING PROTEIN-RELATED"/>
    <property type="match status" value="1"/>
</dbReference>
<feature type="domain" description="SMP-30/Gluconolactonase/LRE-like region" evidence="1">
    <location>
        <begin position="165"/>
        <end position="344"/>
    </location>
</feature>
<evidence type="ECO:0000313" key="2">
    <source>
        <dbReference type="EMBL" id="KIY70133.1"/>
    </source>
</evidence>
<organism evidence="2 3">
    <name type="scientific">Cylindrobasidium torrendii FP15055 ss-10</name>
    <dbReference type="NCBI Taxonomy" id="1314674"/>
    <lineage>
        <taxon>Eukaryota</taxon>
        <taxon>Fungi</taxon>
        <taxon>Dikarya</taxon>
        <taxon>Basidiomycota</taxon>
        <taxon>Agaricomycotina</taxon>
        <taxon>Agaricomycetes</taxon>
        <taxon>Agaricomycetidae</taxon>
        <taxon>Agaricales</taxon>
        <taxon>Marasmiineae</taxon>
        <taxon>Physalacriaceae</taxon>
        <taxon>Cylindrobasidium</taxon>
    </lineage>
</organism>
<protein>
    <submittedName>
        <fullName evidence="2">D-lactonohydrolase-like protein</fullName>
    </submittedName>
</protein>
<dbReference type="AlphaFoldDB" id="A0A0D7BHT7"/>
<evidence type="ECO:0000259" key="1">
    <source>
        <dbReference type="Pfam" id="PF08450"/>
    </source>
</evidence>
<dbReference type="Pfam" id="PF08450">
    <property type="entry name" value="SGL"/>
    <property type="match status" value="1"/>
</dbReference>
<dbReference type="InterPro" id="IPR013658">
    <property type="entry name" value="SGL"/>
</dbReference>